<gene>
    <name evidence="2" type="ORF">ACFSFY_09100</name>
</gene>
<dbReference type="PANTHER" id="PTHR43346:SF1">
    <property type="entry name" value="QUERCETIN 2,3-DIOXYGENASE-RELATED"/>
    <property type="match status" value="1"/>
</dbReference>
<evidence type="ECO:0000313" key="3">
    <source>
        <dbReference type="Proteomes" id="UP001597218"/>
    </source>
</evidence>
<dbReference type="Pfam" id="PF07883">
    <property type="entry name" value="Cupin_2"/>
    <property type="match status" value="1"/>
</dbReference>
<evidence type="ECO:0000313" key="2">
    <source>
        <dbReference type="EMBL" id="MFD1928214.1"/>
    </source>
</evidence>
<dbReference type="Proteomes" id="UP001597218">
    <property type="component" value="Unassembled WGS sequence"/>
</dbReference>
<dbReference type="RefSeq" id="WP_381537354.1">
    <property type="nucleotide sequence ID" value="NZ_JBHUGI010000024.1"/>
</dbReference>
<evidence type="ECO:0000259" key="1">
    <source>
        <dbReference type="Pfam" id="PF07883"/>
    </source>
</evidence>
<dbReference type="PANTHER" id="PTHR43346">
    <property type="entry name" value="LIGAND BINDING DOMAIN PROTEIN, PUTATIVE (AFU_ORTHOLOGUE AFUA_6G14370)-RELATED"/>
    <property type="match status" value="1"/>
</dbReference>
<dbReference type="InterPro" id="IPR013096">
    <property type="entry name" value="Cupin_2"/>
</dbReference>
<keyword evidence="3" id="KW-1185">Reference proteome</keyword>
<dbReference type="SUPFAM" id="SSF51182">
    <property type="entry name" value="RmlC-like cupins"/>
    <property type="match status" value="1"/>
</dbReference>
<reference evidence="3" key="1">
    <citation type="journal article" date="2019" name="Int. J. Syst. Evol. Microbiol.">
        <title>The Global Catalogue of Microorganisms (GCM) 10K type strain sequencing project: providing services to taxonomists for standard genome sequencing and annotation.</title>
        <authorList>
            <consortium name="The Broad Institute Genomics Platform"/>
            <consortium name="The Broad Institute Genome Sequencing Center for Infectious Disease"/>
            <person name="Wu L."/>
            <person name="Ma J."/>
        </authorList>
    </citation>
    <scope>NUCLEOTIDE SEQUENCE [LARGE SCALE GENOMIC DNA]</scope>
    <source>
        <strain evidence="3">CGMCC 4.7177</strain>
    </source>
</reference>
<sequence length="186" mass="20780">MNNYYNPHLYYVVPMCNYGNMPVPGHWAMSNGRDANYYTTYPNIQSNTGDVSLDQGKEPFVVNINQASRQNNTFRTAIWTGDNLQITLMSINVGEDVGLELHSDADQFLRIEEGQGLVQMGKDKDDLSFVRHVFDDSAIFVPAGIWHNLTNIGNIPLKLYSIYAPPEHPFGTIHNTKADDIAAGGN</sequence>
<feature type="domain" description="Cupin type-2" evidence="1">
    <location>
        <begin position="88"/>
        <end position="163"/>
    </location>
</feature>
<proteinExistence type="predicted"/>
<organism evidence="2 3">
    <name type="scientific">Sporosarcina siberiensis</name>
    <dbReference type="NCBI Taxonomy" id="1365606"/>
    <lineage>
        <taxon>Bacteria</taxon>
        <taxon>Bacillati</taxon>
        <taxon>Bacillota</taxon>
        <taxon>Bacilli</taxon>
        <taxon>Bacillales</taxon>
        <taxon>Caryophanaceae</taxon>
        <taxon>Sporosarcina</taxon>
    </lineage>
</organism>
<protein>
    <submittedName>
        <fullName evidence="2">Cupin domain-containing protein</fullName>
    </submittedName>
</protein>
<dbReference type="CDD" id="cd02223">
    <property type="entry name" value="cupin_Bh2720-like"/>
    <property type="match status" value="1"/>
</dbReference>
<dbReference type="InterPro" id="IPR052538">
    <property type="entry name" value="Flavonoid_dioxygenase-like"/>
</dbReference>
<comment type="caution">
    <text evidence="2">The sequence shown here is derived from an EMBL/GenBank/DDBJ whole genome shotgun (WGS) entry which is preliminary data.</text>
</comment>
<accession>A0ABW4SIF5</accession>
<dbReference type="Gene3D" id="2.60.120.10">
    <property type="entry name" value="Jelly Rolls"/>
    <property type="match status" value="1"/>
</dbReference>
<dbReference type="InterPro" id="IPR011051">
    <property type="entry name" value="RmlC_Cupin_sf"/>
</dbReference>
<name>A0ABW4SIF5_9BACL</name>
<dbReference type="EMBL" id="JBHUGI010000024">
    <property type="protein sequence ID" value="MFD1928214.1"/>
    <property type="molecule type" value="Genomic_DNA"/>
</dbReference>
<dbReference type="InterPro" id="IPR014710">
    <property type="entry name" value="RmlC-like_jellyroll"/>
</dbReference>